<dbReference type="OrthoDB" id="10249888at2759"/>
<accession>C5LFK2</accession>
<organism evidence="2">
    <name type="scientific">Perkinsus marinus (strain ATCC 50983 / TXsc)</name>
    <dbReference type="NCBI Taxonomy" id="423536"/>
    <lineage>
        <taxon>Eukaryota</taxon>
        <taxon>Sar</taxon>
        <taxon>Alveolata</taxon>
        <taxon>Perkinsozoa</taxon>
        <taxon>Perkinsea</taxon>
        <taxon>Perkinsida</taxon>
        <taxon>Perkinsidae</taxon>
        <taxon>Perkinsus</taxon>
    </lineage>
</organism>
<dbReference type="EMBL" id="GG681539">
    <property type="protein sequence ID" value="EER04492.1"/>
    <property type="molecule type" value="Genomic_DNA"/>
</dbReference>
<evidence type="ECO:0000313" key="1">
    <source>
        <dbReference type="EMBL" id="EER04492.1"/>
    </source>
</evidence>
<evidence type="ECO:0000313" key="2">
    <source>
        <dbReference type="Proteomes" id="UP000007800"/>
    </source>
</evidence>
<dbReference type="AlphaFoldDB" id="C5LFK2"/>
<gene>
    <name evidence="1" type="ORF">Pmar_PMAR027065</name>
</gene>
<sequence>TDYVHFIARHLDPSGCLFDGRIYSSQELGIGTDKSTEVLPAGYEKVVIVDDSGSSIWHDVDTDICCFPSVPPYTFMRDHIADILNGTYVNDEDHFLLDDLLPQLTAIVSNMNSAS</sequence>
<proteinExistence type="predicted"/>
<dbReference type="RefSeq" id="XP_002772676.1">
    <property type="nucleotide sequence ID" value="XM_002772630.1"/>
</dbReference>
<keyword evidence="2" id="KW-1185">Reference proteome</keyword>
<reference evidence="1 2" key="1">
    <citation type="submission" date="2008-07" db="EMBL/GenBank/DDBJ databases">
        <authorList>
            <person name="El-Sayed N."/>
            <person name="Caler E."/>
            <person name="Inman J."/>
            <person name="Amedeo P."/>
            <person name="Hass B."/>
            <person name="Wortman J."/>
        </authorList>
    </citation>
    <scope>NUCLEOTIDE SEQUENCE [LARGE SCALE GENOMIC DNA]</scope>
    <source>
        <strain evidence="2">ATCC 50983 / TXsc</strain>
    </source>
</reference>
<dbReference type="InterPro" id="IPR036412">
    <property type="entry name" value="HAD-like_sf"/>
</dbReference>
<name>C5LFK2_PERM5</name>
<dbReference type="Gene3D" id="3.40.50.1000">
    <property type="entry name" value="HAD superfamily/HAD-like"/>
    <property type="match status" value="1"/>
</dbReference>
<dbReference type="InParanoid" id="C5LFK2"/>
<protein>
    <submittedName>
        <fullName evidence="1">Uncharacterized protein</fullName>
    </submittedName>
</protein>
<dbReference type="SUPFAM" id="SSF56784">
    <property type="entry name" value="HAD-like"/>
    <property type="match status" value="1"/>
</dbReference>
<dbReference type="Proteomes" id="UP000007800">
    <property type="component" value="Unassembled WGS sequence"/>
</dbReference>
<feature type="non-terminal residue" evidence="1">
    <location>
        <position position="1"/>
    </location>
</feature>
<dbReference type="InterPro" id="IPR023214">
    <property type="entry name" value="HAD_sf"/>
</dbReference>
<dbReference type="GeneID" id="9037354"/>